<feature type="transmembrane region" description="Helical" evidence="8">
    <location>
        <begin position="149"/>
        <end position="167"/>
    </location>
</feature>
<dbReference type="InterPro" id="IPR043760">
    <property type="entry name" value="PycTM_dom"/>
</dbReference>
<evidence type="ECO:0000256" key="5">
    <source>
        <dbReference type="ARBA" id="ARBA00022989"/>
    </source>
</evidence>
<feature type="transmembrane region" description="Helical" evidence="8">
    <location>
        <begin position="56"/>
        <end position="79"/>
    </location>
</feature>
<keyword evidence="11" id="KW-1185">Reference proteome</keyword>
<evidence type="ECO:0000313" key="11">
    <source>
        <dbReference type="Proteomes" id="UP001595826"/>
    </source>
</evidence>
<evidence type="ECO:0000256" key="4">
    <source>
        <dbReference type="ARBA" id="ARBA00022741"/>
    </source>
</evidence>
<evidence type="ECO:0000256" key="3">
    <source>
        <dbReference type="ARBA" id="ARBA00022692"/>
    </source>
</evidence>
<proteinExistence type="predicted"/>
<feature type="transmembrane region" description="Helical" evidence="8">
    <location>
        <begin position="24"/>
        <end position="41"/>
    </location>
</feature>
<evidence type="ECO:0000256" key="2">
    <source>
        <dbReference type="ARBA" id="ARBA00022475"/>
    </source>
</evidence>
<name>A0ABV8R5Y7_9FLAO</name>
<dbReference type="EMBL" id="JBHSCY010000001">
    <property type="protein sequence ID" value="MFC4267413.1"/>
    <property type="molecule type" value="Genomic_DNA"/>
</dbReference>
<evidence type="ECO:0000256" key="7">
    <source>
        <dbReference type="ARBA" id="ARBA00023136"/>
    </source>
</evidence>
<evidence type="ECO:0000259" key="9">
    <source>
        <dbReference type="Pfam" id="PF18967"/>
    </source>
</evidence>
<evidence type="ECO:0000256" key="1">
    <source>
        <dbReference type="ARBA" id="ARBA00004236"/>
    </source>
</evidence>
<reference evidence="11" key="1">
    <citation type="journal article" date="2019" name="Int. J. Syst. Evol. Microbiol.">
        <title>The Global Catalogue of Microorganisms (GCM) 10K type strain sequencing project: providing services to taxonomists for standard genome sequencing and annotation.</title>
        <authorList>
            <consortium name="The Broad Institute Genomics Platform"/>
            <consortium name="The Broad Institute Genome Sequencing Center for Infectious Disease"/>
            <person name="Wu L."/>
            <person name="Ma J."/>
        </authorList>
    </citation>
    <scope>NUCLEOTIDE SEQUENCE [LARGE SCALE GENOMIC DNA]</scope>
    <source>
        <strain evidence="11">CECT 8655</strain>
    </source>
</reference>
<evidence type="ECO:0000313" key="10">
    <source>
        <dbReference type="EMBL" id="MFC4267413.1"/>
    </source>
</evidence>
<gene>
    <name evidence="10" type="ORF">ACFOWD_00720</name>
</gene>
<evidence type="ECO:0000256" key="6">
    <source>
        <dbReference type="ARBA" id="ARBA00023118"/>
    </source>
</evidence>
<sequence length="170" mass="20363">MSHDTNDYWEQLERLEKLIRASEFKAGVIFSFHSLILSFFVDRFENFEFFLKESLLFLILIGFWLLSVILSLYFCFRCFRPHMELSYKRNVFFFKDAANKYESVEDFSKELIKTCTSKDEIVKSLSEQIHAESLIIEKKFSHVKRATKFFIISFLILIVAISYQVYFSNF</sequence>
<feature type="domain" description="Pycsar effector protein" evidence="9">
    <location>
        <begin position="8"/>
        <end position="162"/>
    </location>
</feature>
<dbReference type="Pfam" id="PF18967">
    <property type="entry name" value="PycTM"/>
    <property type="match status" value="1"/>
</dbReference>
<accession>A0ABV8R5Y7</accession>
<dbReference type="Proteomes" id="UP001595826">
    <property type="component" value="Unassembled WGS sequence"/>
</dbReference>
<keyword evidence="4" id="KW-0547">Nucleotide-binding</keyword>
<dbReference type="RefSeq" id="WP_377407293.1">
    <property type="nucleotide sequence ID" value="NZ_JBHSCY010000001.1"/>
</dbReference>
<keyword evidence="5 8" id="KW-1133">Transmembrane helix</keyword>
<keyword evidence="6" id="KW-0051">Antiviral defense</keyword>
<keyword evidence="7 8" id="KW-0472">Membrane</keyword>
<comment type="caution">
    <text evidence="10">The sequence shown here is derived from an EMBL/GenBank/DDBJ whole genome shotgun (WGS) entry which is preliminary data.</text>
</comment>
<protein>
    <submittedName>
        <fullName evidence="10">Pycsar system effector family protein</fullName>
    </submittedName>
</protein>
<evidence type="ECO:0000256" key="8">
    <source>
        <dbReference type="SAM" id="Phobius"/>
    </source>
</evidence>
<keyword evidence="3 8" id="KW-0812">Transmembrane</keyword>
<organism evidence="10 11">
    <name type="scientific">Polaribacter marinivivus</name>
    <dbReference type="NCBI Taxonomy" id="1524260"/>
    <lineage>
        <taxon>Bacteria</taxon>
        <taxon>Pseudomonadati</taxon>
        <taxon>Bacteroidota</taxon>
        <taxon>Flavobacteriia</taxon>
        <taxon>Flavobacteriales</taxon>
        <taxon>Flavobacteriaceae</taxon>
    </lineage>
</organism>
<keyword evidence="2" id="KW-1003">Cell membrane</keyword>
<comment type="subcellular location">
    <subcellularLocation>
        <location evidence="1">Cell membrane</location>
    </subcellularLocation>
</comment>